<dbReference type="AlphaFoldDB" id="A0A2V3VS28"/>
<feature type="compositionally biased region" description="Acidic residues" evidence="1">
    <location>
        <begin position="344"/>
        <end position="355"/>
    </location>
</feature>
<accession>A0A2V3VS28</accession>
<dbReference type="OrthoDB" id="193257at2"/>
<sequence length="355" mass="40037">MNRNKLVASILLFSLLLIAGCGNLLKSKEDTDASSSDGDKKGTEEEVKGDSEETANLGDYHIVLSGDVKEEGDQFIIEGKSNLIPGSRIVGEVVVDEGETVFSDTSELIDDDGSFYMELEHHQYGEAEIIVRFDFDGVQEDEVKRHYGEKGQKLEGPFIYKHETYDGILKKAEAKIAYEPGGANDLTMKAPEWNDLPEDYGDPRVWIEVDDITEDGEFFYVSGRSNILEGSEIKVDYKYNRDKTQVKPDGSFEFKFDYEYLEDQEIVITFEPSAWQWNEIEEAYGSTGQKLVGNLVVSDKYNTDKQYIEKRIPWDNKSAQSSNSENGSNSDDTDADDDSKNNSDADDEEENPDEE</sequence>
<organism evidence="2 3">
    <name type="scientific">Pseudogracilibacillus auburnensis</name>
    <dbReference type="NCBI Taxonomy" id="1494959"/>
    <lineage>
        <taxon>Bacteria</taxon>
        <taxon>Bacillati</taxon>
        <taxon>Bacillota</taxon>
        <taxon>Bacilli</taxon>
        <taxon>Bacillales</taxon>
        <taxon>Bacillaceae</taxon>
        <taxon>Pseudogracilibacillus</taxon>
    </lineage>
</organism>
<dbReference type="Proteomes" id="UP000247978">
    <property type="component" value="Unassembled WGS sequence"/>
</dbReference>
<feature type="compositionally biased region" description="Basic and acidic residues" evidence="1">
    <location>
        <begin position="28"/>
        <end position="51"/>
    </location>
</feature>
<comment type="caution">
    <text evidence="2">The sequence shown here is derived from an EMBL/GenBank/DDBJ whole genome shotgun (WGS) entry which is preliminary data.</text>
</comment>
<dbReference type="RefSeq" id="WP_110396836.1">
    <property type="nucleotide sequence ID" value="NZ_JBHUHB010000001.1"/>
</dbReference>
<name>A0A2V3VS28_9BACI</name>
<dbReference type="EMBL" id="QJJQ01000015">
    <property type="protein sequence ID" value="PXW83651.1"/>
    <property type="molecule type" value="Genomic_DNA"/>
</dbReference>
<protein>
    <submittedName>
        <fullName evidence="2">Uncharacterized protein</fullName>
    </submittedName>
</protein>
<reference evidence="2 3" key="1">
    <citation type="submission" date="2018-05" db="EMBL/GenBank/DDBJ databases">
        <title>Genomic Encyclopedia of Type Strains, Phase IV (KMG-IV): sequencing the most valuable type-strain genomes for metagenomic binning, comparative biology and taxonomic classification.</title>
        <authorList>
            <person name="Goeker M."/>
        </authorList>
    </citation>
    <scope>NUCLEOTIDE SEQUENCE [LARGE SCALE GENOMIC DNA]</scope>
    <source>
        <strain evidence="2 3">DSM 28556</strain>
    </source>
</reference>
<evidence type="ECO:0000256" key="1">
    <source>
        <dbReference type="SAM" id="MobiDB-lite"/>
    </source>
</evidence>
<feature type="region of interest" description="Disordered" evidence="1">
    <location>
        <begin position="28"/>
        <end position="52"/>
    </location>
</feature>
<feature type="region of interest" description="Disordered" evidence="1">
    <location>
        <begin position="309"/>
        <end position="355"/>
    </location>
</feature>
<evidence type="ECO:0000313" key="3">
    <source>
        <dbReference type="Proteomes" id="UP000247978"/>
    </source>
</evidence>
<evidence type="ECO:0000313" key="2">
    <source>
        <dbReference type="EMBL" id="PXW83651.1"/>
    </source>
</evidence>
<feature type="compositionally biased region" description="Low complexity" evidence="1">
    <location>
        <begin position="318"/>
        <end position="330"/>
    </location>
</feature>
<keyword evidence="3" id="KW-1185">Reference proteome</keyword>
<proteinExistence type="predicted"/>
<dbReference type="PROSITE" id="PS51257">
    <property type="entry name" value="PROKAR_LIPOPROTEIN"/>
    <property type="match status" value="1"/>
</dbReference>
<gene>
    <name evidence="2" type="ORF">DFR56_115125</name>
</gene>